<protein>
    <recommendedName>
        <fullName evidence="2">F-box domain-containing protein</fullName>
    </recommendedName>
</protein>
<sequence length="899" mass="100501">MGSDTYCAICGAPAHGISPRFYDTSKVSAESMQWLDDVNIITQTKEEPGDENEIGEMCFTGPVEFDDHNWYTIEEANNSLVLELAQTTVRVYDHSEGHDLLVPFHNRCYELPEKVDYDDASACQDKKSESWKKTPGMEYLVASPTQIPRITEFINSLLADSKPKEDKSDYTSSEKDDGKNDVLGSLPGELMSSVLECLDYDDLSSIRLASRNALKGTFSNAFWRAKLCSDMKWALEFIPSAEDPGSVETDWFKVYKAMRAIANGQDMVQPFTTTCLRNRSRVWGICSKMLEEYWPCKAGLGLGVSTSVVLIDAGNSILPIMRYPHDPSLVWAKLGLMNDFVDVRSAQPIIAVFWSSDGELAGLGCRVSEAAAQRSIGAKDIATSEDFKIPEDSWINEMVIISGEEVSEDDLDQIIRKVVGLKFIFSKGDPITIGQGEGDLRVMYPNPDHFVVGFKAGWAAGTPLSKLALMFQPMDEAPLDSLERLESREGLDETGVLLERHDLFHAGRLWKNALPLREHQVLACKNGGYCDRTKDDLLMESLVFGTTESDLAKITAIGVDALLRGFELCLEDGSTRSIGHTSAMQYLSIDGRGGERILYCYSSIYIVSQSIRFVTNRGRQLLVGDTTHISELVWPDPKKQETLMGIYCHWVNRHSPGRSLSMMGAFSRKNRGPVEMPTKLKDEGKRHWTPSPPPEGFWETSKIYGQREVRRGPPKQVPDKRAIVSWLDCSRPIESVKVVLCHGSKSAKLPMVSLSFKYSDDQTTSSIGPTKFDPPKDTRGANGNYWCWCHKGDPARIQKLKEEPHYTVHEWNVEGSHLKFLNLWVDREGILTGLQFIGQGEKSPAWDFGVSSKPIELPLKTQRGNRAVAMKLFVDSIEKGVTREDYVVVAVQLLGFIKS</sequence>
<dbReference type="InterPro" id="IPR001810">
    <property type="entry name" value="F-box_dom"/>
</dbReference>
<reference evidence="3" key="1">
    <citation type="submission" date="2020-01" db="EMBL/GenBank/DDBJ databases">
        <title>Identification and distribution of gene clusters putatively required for synthesis of sphingolipid metabolism inhibitors in phylogenetically diverse species of the filamentous fungus Fusarium.</title>
        <authorList>
            <person name="Kim H.-S."/>
            <person name="Busman M."/>
            <person name="Brown D.W."/>
            <person name="Divon H."/>
            <person name="Uhlig S."/>
            <person name="Proctor R.H."/>
        </authorList>
    </citation>
    <scope>NUCLEOTIDE SEQUENCE</scope>
    <source>
        <strain evidence="3">NRRL 53441</strain>
    </source>
</reference>
<feature type="compositionally biased region" description="Basic and acidic residues" evidence="1">
    <location>
        <begin position="162"/>
        <end position="180"/>
    </location>
</feature>
<feature type="region of interest" description="Disordered" evidence="1">
    <location>
        <begin position="671"/>
        <end position="692"/>
    </location>
</feature>
<dbReference type="EMBL" id="JAADJG010000118">
    <property type="protein sequence ID" value="KAF4454656.1"/>
    <property type="molecule type" value="Genomic_DNA"/>
</dbReference>
<dbReference type="InterPro" id="IPR036047">
    <property type="entry name" value="F-box-like_dom_sf"/>
</dbReference>
<comment type="caution">
    <text evidence="3">The sequence shown here is derived from an EMBL/GenBank/DDBJ whole genome shotgun (WGS) entry which is preliminary data.</text>
</comment>
<organism evidence="3 4">
    <name type="scientific">Fusarium austroafricanum</name>
    <dbReference type="NCBI Taxonomy" id="2364996"/>
    <lineage>
        <taxon>Eukaryota</taxon>
        <taxon>Fungi</taxon>
        <taxon>Dikarya</taxon>
        <taxon>Ascomycota</taxon>
        <taxon>Pezizomycotina</taxon>
        <taxon>Sordariomycetes</taxon>
        <taxon>Hypocreomycetidae</taxon>
        <taxon>Hypocreales</taxon>
        <taxon>Nectriaceae</taxon>
        <taxon>Fusarium</taxon>
        <taxon>Fusarium concolor species complex</taxon>
    </lineage>
</organism>
<dbReference type="Proteomes" id="UP000605986">
    <property type="component" value="Unassembled WGS sequence"/>
</dbReference>
<feature type="region of interest" description="Disordered" evidence="1">
    <location>
        <begin position="162"/>
        <end position="182"/>
    </location>
</feature>
<evidence type="ECO:0000313" key="3">
    <source>
        <dbReference type="EMBL" id="KAF4454656.1"/>
    </source>
</evidence>
<accession>A0A8H4KQD3</accession>
<proteinExistence type="predicted"/>
<feature type="domain" description="F-box" evidence="2">
    <location>
        <begin position="180"/>
        <end position="226"/>
    </location>
</feature>
<dbReference type="AlphaFoldDB" id="A0A8H4KQD3"/>
<evidence type="ECO:0000256" key="1">
    <source>
        <dbReference type="SAM" id="MobiDB-lite"/>
    </source>
</evidence>
<evidence type="ECO:0000259" key="2">
    <source>
        <dbReference type="PROSITE" id="PS50181"/>
    </source>
</evidence>
<dbReference type="SUPFAM" id="SSF81383">
    <property type="entry name" value="F-box domain"/>
    <property type="match status" value="1"/>
</dbReference>
<evidence type="ECO:0000313" key="4">
    <source>
        <dbReference type="Proteomes" id="UP000605986"/>
    </source>
</evidence>
<dbReference type="OrthoDB" id="9984533at2759"/>
<gene>
    <name evidence="3" type="ORF">F53441_2890</name>
</gene>
<keyword evidence="4" id="KW-1185">Reference proteome</keyword>
<dbReference type="PROSITE" id="PS50181">
    <property type="entry name" value="FBOX"/>
    <property type="match status" value="1"/>
</dbReference>
<name>A0A8H4KQD3_9HYPO</name>